<keyword evidence="13" id="KW-1185">Reference proteome</keyword>
<name>A0A1B7MGV6_9AGAM</name>
<organism evidence="12 13">
    <name type="scientific">Rhizopogon vinicolor AM-OR11-026</name>
    <dbReference type="NCBI Taxonomy" id="1314800"/>
    <lineage>
        <taxon>Eukaryota</taxon>
        <taxon>Fungi</taxon>
        <taxon>Dikarya</taxon>
        <taxon>Basidiomycota</taxon>
        <taxon>Agaricomycotina</taxon>
        <taxon>Agaricomycetes</taxon>
        <taxon>Agaricomycetidae</taxon>
        <taxon>Boletales</taxon>
        <taxon>Suillineae</taxon>
        <taxon>Rhizopogonaceae</taxon>
        <taxon>Rhizopogon</taxon>
    </lineage>
</organism>
<keyword evidence="7 10" id="KW-1133">Transmembrane helix</keyword>
<dbReference type="GO" id="GO:0032220">
    <property type="term" value="P:plasma membrane fusion involved in cytogamy"/>
    <property type="evidence" value="ECO:0007669"/>
    <property type="project" value="TreeGrafter"/>
</dbReference>
<keyword evidence="5 10" id="KW-0812">Transmembrane</keyword>
<accession>A0A1B7MGV6</accession>
<evidence type="ECO:0000256" key="3">
    <source>
        <dbReference type="ARBA" id="ARBA00010780"/>
    </source>
</evidence>
<feature type="region of interest" description="Disordered" evidence="11">
    <location>
        <begin position="873"/>
        <end position="919"/>
    </location>
</feature>
<comment type="subcellular location">
    <subcellularLocation>
        <location evidence="2 10">Cell membrane</location>
        <topology evidence="2 10">Multi-pass membrane protein</topology>
    </subcellularLocation>
</comment>
<feature type="region of interest" description="Disordered" evidence="11">
    <location>
        <begin position="1062"/>
        <end position="1091"/>
    </location>
</feature>
<keyword evidence="8 10" id="KW-0472">Membrane</keyword>
<keyword evidence="9" id="KW-0325">Glycoprotein</keyword>
<comment type="function">
    <text evidence="1 10">Involved in cell fusion during mating by stabilizing the plasma membrane fusion event.</text>
</comment>
<feature type="compositionally biased region" description="Basic and acidic residues" evidence="11">
    <location>
        <begin position="767"/>
        <end position="787"/>
    </location>
</feature>
<feature type="transmembrane region" description="Helical" evidence="10">
    <location>
        <begin position="142"/>
        <end position="162"/>
    </location>
</feature>
<evidence type="ECO:0000256" key="4">
    <source>
        <dbReference type="ARBA" id="ARBA00022475"/>
    </source>
</evidence>
<comment type="caution">
    <text evidence="10">Lacks conserved residue(s) required for the propagation of feature annotation.</text>
</comment>
<evidence type="ECO:0000256" key="10">
    <source>
        <dbReference type="RuleBase" id="RU366035"/>
    </source>
</evidence>
<sequence>MSISLFPQRGSSPPPVYAAHSTSHTSSTTLRPYLQLPHLLSLTWLAYPILSLIFVIFRLQLSSQSAQTAVANAKDDLLTACQAAEQAATAAASAPRYMAIASNQLIADTINGTMNDARAALILSLTVMEAIINFLIDIYRSTFLCFLELIVGGGLALLIAAVQEITSFVQSSVNSIVSGLKNDATSLNSAISTVVNELNKVNPFGNVDAPQFNVSSLDALSNITIPTDFENALVQLNNSLPTVSSIKDSIEDLVDTPFEAVKSDINSTFQGLFFDASTLPVPEQNSVSFCNNLDTSSVDDLGHDLLTITKIGTIILILLLLALLVGHCALEWYKWRCLQFHLHRTREAWVSDPTTVYTGPAHAPSVTLTDHNLLMLQTDAQHPLLTRIANSLSAKLRLSPSQHTHLRWFLHYIFHAPALACFLIGFFGLLSVQVQLLAVGPLEAKYSAQAAASVQDLSTTIFAQVNSSMYNQSSSYAGTINARVETVQSSVNNGLFGWVNSTTTTLNSTLNNFYTDVQNIVSSAFNGTVLETPAQDFVRCIIGSKVTALEEALTFLNQNLNVNLPTVNESVLVLSSSNVNEITQPIATAAVGGGQDDSGGLIGRLVSTYVDSLKQERIMFALFLGLWGLVVLMGLAVVFWHSYGRNWVQAYKRRKWRREQRDEIGDIIAAFPDAPPTIHISKDTEKGEKTPDMGLRSFTPLPEPRSAFSFNPFRRSGNHPLKSLEPRFEKSWDSFFREQPEQKAEQQPSILSRTISRPMRLMALGRKKQDGDSGDQPKSEDESEHKSRWLKPMTNLFAKKALPAEEFVVNRPTSRPRPQLTISTERAASLKSNDLPHIEQSPIRQEPSSAWSVSPTRPVLPWTKNMISPVKKLKPTSPAVSFPPPPLHPEKRRKASVPTDVGSFDDSNFTPPQAKEPSPLAMPLHHAFERAPPQQATVPLTLYPSQVQAALLAASKEKNKPFTFPLPRGIAPSSPSDSTTGVRRLLTTTHARQSSNAVNPFATPFDDDMQATVPLTLYPSHVHEKHEPSTGLAPSSHPESATFVTRLLTTTHARQSSIAVDPFATPFDDDSRVSSPMQPKRMTNPFAGLAL</sequence>
<feature type="transmembrane region" description="Helical" evidence="10">
    <location>
        <begin position="36"/>
        <end position="57"/>
    </location>
</feature>
<feature type="transmembrane region" description="Helical" evidence="10">
    <location>
        <begin position="119"/>
        <end position="136"/>
    </location>
</feature>
<dbReference type="GO" id="GO:0043332">
    <property type="term" value="C:mating projection tip"/>
    <property type="evidence" value="ECO:0007669"/>
    <property type="project" value="UniProtKB-UniRule"/>
</dbReference>
<evidence type="ECO:0000256" key="7">
    <source>
        <dbReference type="ARBA" id="ARBA00022989"/>
    </source>
</evidence>
<dbReference type="EMBL" id="KV449227">
    <property type="protein sequence ID" value="OAX31818.1"/>
    <property type="molecule type" value="Genomic_DNA"/>
</dbReference>
<comment type="similarity">
    <text evidence="3 10">Belongs to the PRM1 family.</text>
</comment>
<evidence type="ECO:0000256" key="9">
    <source>
        <dbReference type="ARBA" id="ARBA00023180"/>
    </source>
</evidence>
<feature type="region of interest" description="Disordered" evidence="11">
    <location>
        <begin position="1"/>
        <end position="21"/>
    </location>
</feature>
<dbReference type="GO" id="GO:0005886">
    <property type="term" value="C:plasma membrane"/>
    <property type="evidence" value="ECO:0007669"/>
    <property type="project" value="UniProtKB-SubCell"/>
</dbReference>
<dbReference type="OrthoDB" id="10248838at2759"/>
<feature type="transmembrane region" description="Helical" evidence="10">
    <location>
        <begin position="311"/>
        <end position="333"/>
    </location>
</feature>
<proteinExistence type="inferred from homology"/>
<feature type="transmembrane region" description="Helical" evidence="10">
    <location>
        <begin position="618"/>
        <end position="643"/>
    </location>
</feature>
<feature type="transmembrane region" description="Helical" evidence="10">
    <location>
        <begin position="409"/>
        <end position="430"/>
    </location>
</feature>
<keyword evidence="6 10" id="KW-0184">Conjugation</keyword>
<dbReference type="AlphaFoldDB" id="A0A1B7MGV6"/>
<evidence type="ECO:0000256" key="2">
    <source>
        <dbReference type="ARBA" id="ARBA00004651"/>
    </source>
</evidence>
<evidence type="ECO:0000256" key="6">
    <source>
        <dbReference type="ARBA" id="ARBA00022971"/>
    </source>
</evidence>
<dbReference type="InParanoid" id="A0A1B7MGV6"/>
<evidence type="ECO:0000256" key="8">
    <source>
        <dbReference type="ARBA" id="ARBA00023136"/>
    </source>
</evidence>
<gene>
    <name evidence="12" type="ORF">K503DRAFT_810214</name>
</gene>
<reference evidence="12 13" key="1">
    <citation type="submission" date="2016-06" db="EMBL/GenBank/DDBJ databases">
        <title>Comparative genomics of the ectomycorrhizal sister species Rhizopogon vinicolor and Rhizopogon vesiculosus (Basidiomycota: Boletales) reveals a divergence of the mating type B locus.</title>
        <authorList>
            <consortium name="DOE Joint Genome Institute"/>
            <person name="Mujic A.B."/>
            <person name="Kuo A."/>
            <person name="Tritt A."/>
            <person name="Lipzen A."/>
            <person name="Chen C."/>
            <person name="Johnson J."/>
            <person name="Sharma A."/>
            <person name="Barry K."/>
            <person name="Grigoriev I.V."/>
            <person name="Spatafora J.W."/>
        </authorList>
    </citation>
    <scope>NUCLEOTIDE SEQUENCE [LARGE SCALE GENOMIC DNA]</scope>
    <source>
        <strain evidence="12 13">AM-OR11-026</strain>
    </source>
</reference>
<feature type="region of interest" description="Disordered" evidence="11">
    <location>
        <begin position="737"/>
        <end position="790"/>
    </location>
</feature>
<feature type="compositionally biased region" description="Polar residues" evidence="11">
    <location>
        <begin position="1"/>
        <end position="11"/>
    </location>
</feature>
<evidence type="ECO:0000256" key="1">
    <source>
        <dbReference type="ARBA" id="ARBA00002512"/>
    </source>
</evidence>
<dbReference type="STRING" id="1314800.A0A1B7MGV6"/>
<dbReference type="FunCoup" id="A0A1B7MGV6">
    <property type="interactions" value="10"/>
</dbReference>
<evidence type="ECO:0000313" key="13">
    <source>
        <dbReference type="Proteomes" id="UP000092154"/>
    </source>
</evidence>
<dbReference type="Proteomes" id="UP000092154">
    <property type="component" value="Unassembled WGS sequence"/>
</dbReference>
<evidence type="ECO:0000313" key="12">
    <source>
        <dbReference type="EMBL" id="OAX31818.1"/>
    </source>
</evidence>
<evidence type="ECO:0000256" key="5">
    <source>
        <dbReference type="ARBA" id="ARBA00022692"/>
    </source>
</evidence>
<keyword evidence="4 10" id="KW-1003">Cell membrane</keyword>
<dbReference type="PANTHER" id="PTHR31030:SF1">
    <property type="entry name" value="PLASMA MEMBRANE FUSION PROTEIN PRM1"/>
    <property type="match status" value="1"/>
</dbReference>
<dbReference type="InterPro" id="IPR026777">
    <property type="entry name" value="PRM1"/>
</dbReference>
<protein>
    <recommendedName>
        <fullName evidence="10">Plasma membrane fusion protein PRM1</fullName>
    </recommendedName>
</protein>
<evidence type="ECO:0000256" key="11">
    <source>
        <dbReference type="SAM" id="MobiDB-lite"/>
    </source>
</evidence>
<dbReference type="PANTHER" id="PTHR31030">
    <property type="entry name" value="PLASMA MEMBRANE FUSION PROTEIN PRM1"/>
    <property type="match status" value="1"/>
</dbReference>
<feature type="compositionally biased region" description="Polar residues" evidence="11">
    <location>
        <begin position="745"/>
        <end position="755"/>
    </location>
</feature>